<keyword evidence="3" id="KW-0238">DNA-binding</keyword>
<name>A0ABV8T0Z8_9GAMM</name>
<dbReference type="PROSITE" id="PS50931">
    <property type="entry name" value="HTH_LYSR"/>
    <property type="match status" value="1"/>
</dbReference>
<protein>
    <submittedName>
        <fullName evidence="6">LysR substrate-binding domain-containing protein</fullName>
    </submittedName>
</protein>
<dbReference type="Gene3D" id="3.40.190.10">
    <property type="entry name" value="Periplasmic binding protein-like II"/>
    <property type="match status" value="2"/>
</dbReference>
<dbReference type="InterPro" id="IPR058163">
    <property type="entry name" value="LysR-type_TF_proteobact-type"/>
</dbReference>
<dbReference type="PANTHER" id="PTHR30537">
    <property type="entry name" value="HTH-TYPE TRANSCRIPTIONAL REGULATOR"/>
    <property type="match status" value="1"/>
</dbReference>
<reference evidence="7" key="1">
    <citation type="journal article" date="2019" name="Int. J. Syst. Evol. Microbiol.">
        <title>The Global Catalogue of Microorganisms (GCM) 10K type strain sequencing project: providing services to taxonomists for standard genome sequencing and annotation.</title>
        <authorList>
            <consortium name="The Broad Institute Genomics Platform"/>
            <consortium name="The Broad Institute Genome Sequencing Center for Infectious Disease"/>
            <person name="Wu L."/>
            <person name="Ma J."/>
        </authorList>
    </citation>
    <scope>NUCLEOTIDE SEQUENCE [LARGE SCALE GENOMIC DNA]</scope>
    <source>
        <strain evidence="7">CGMCC 1.10759</strain>
    </source>
</reference>
<dbReference type="InterPro" id="IPR036390">
    <property type="entry name" value="WH_DNA-bd_sf"/>
</dbReference>
<dbReference type="Pfam" id="PF03466">
    <property type="entry name" value="LysR_substrate"/>
    <property type="match status" value="1"/>
</dbReference>
<dbReference type="EMBL" id="JBHSDU010000014">
    <property type="protein sequence ID" value="MFC4312279.1"/>
    <property type="molecule type" value="Genomic_DNA"/>
</dbReference>
<dbReference type="InterPro" id="IPR036388">
    <property type="entry name" value="WH-like_DNA-bd_sf"/>
</dbReference>
<dbReference type="PRINTS" id="PR00039">
    <property type="entry name" value="HTHLYSR"/>
</dbReference>
<dbReference type="SUPFAM" id="SSF46785">
    <property type="entry name" value="Winged helix' DNA-binding domain"/>
    <property type="match status" value="1"/>
</dbReference>
<feature type="domain" description="HTH lysR-type" evidence="5">
    <location>
        <begin position="6"/>
        <end position="63"/>
    </location>
</feature>
<comment type="caution">
    <text evidence="6">The sequence shown here is derived from an EMBL/GenBank/DDBJ whole genome shotgun (WGS) entry which is preliminary data.</text>
</comment>
<dbReference type="InterPro" id="IPR005119">
    <property type="entry name" value="LysR_subst-bd"/>
</dbReference>
<gene>
    <name evidence="6" type="ORF">ACFPN2_24570</name>
</gene>
<dbReference type="Pfam" id="PF00126">
    <property type="entry name" value="HTH_1"/>
    <property type="match status" value="1"/>
</dbReference>
<sequence length="302" mass="33991">MPRRLPSLNALRCFEVVANYLSIKKAAGVLRISESAVSRQVRILEEQLGISLFNRNHNGLEITEAGRALAASARGAFDQIANTIDSFQRDQDTVHIRVLPTFAVRWLYPRLQRFQAQHPLIRVIVHTRWHDMVSGDGEAHLGIRYGLGNWSAEHATELYPEWLTPVCASTYLTGRQLTSSKDFEKLTLLHPLPSRDDWRVWSERWGGGRFDTSGGLDFDGLDLALQAAEAGFGIAITDVVLGHDALESGQLIAPVKKCVPSDVSYFLVRAPGLSDRRQVRLLHDWICDEISDARRIIEHYTQ</sequence>
<dbReference type="Proteomes" id="UP001595904">
    <property type="component" value="Unassembled WGS sequence"/>
</dbReference>
<keyword evidence="2" id="KW-0805">Transcription regulation</keyword>
<dbReference type="CDD" id="cd08432">
    <property type="entry name" value="PBP2_GcdR_TrpI_HvrB_AmpR_like"/>
    <property type="match status" value="1"/>
</dbReference>
<evidence type="ECO:0000256" key="4">
    <source>
        <dbReference type="ARBA" id="ARBA00023163"/>
    </source>
</evidence>
<keyword evidence="4" id="KW-0804">Transcription</keyword>
<evidence type="ECO:0000313" key="6">
    <source>
        <dbReference type="EMBL" id="MFC4312279.1"/>
    </source>
</evidence>
<dbReference type="SUPFAM" id="SSF53850">
    <property type="entry name" value="Periplasmic binding protein-like II"/>
    <property type="match status" value="1"/>
</dbReference>
<dbReference type="RefSeq" id="WP_380601523.1">
    <property type="nucleotide sequence ID" value="NZ_JBHSDU010000014.1"/>
</dbReference>
<dbReference type="PANTHER" id="PTHR30537:SF26">
    <property type="entry name" value="GLYCINE CLEAVAGE SYSTEM TRANSCRIPTIONAL ACTIVATOR"/>
    <property type="match status" value="1"/>
</dbReference>
<accession>A0ABV8T0Z8</accession>
<evidence type="ECO:0000259" key="5">
    <source>
        <dbReference type="PROSITE" id="PS50931"/>
    </source>
</evidence>
<dbReference type="Gene3D" id="1.10.10.10">
    <property type="entry name" value="Winged helix-like DNA-binding domain superfamily/Winged helix DNA-binding domain"/>
    <property type="match status" value="1"/>
</dbReference>
<evidence type="ECO:0000313" key="7">
    <source>
        <dbReference type="Proteomes" id="UP001595904"/>
    </source>
</evidence>
<organism evidence="6 7">
    <name type="scientific">Steroidobacter flavus</name>
    <dbReference type="NCBI Taxonomy" id="1842136"/>
    <lineage>
        <taxon>Bacteria</taxon>
        <taxon>Pseudomonadati</taxon>
        <taxon>Pseudomonadota</taxon>
        <taxon>Gammaproteobacteria</taxon>
        <taxon>Steroidobacterales</taxon>
        <taxon>Steroidobacteraceae</taxon>
        <taxon>Steroidobacter</taxon>
    </lineage>
</organism>
<evidence type="ECO:0000256" key="3">
    <source>
        <dbReference type="ARBA" id="ARBA00023125"/>
    </source>
</evidence>
<evidence type="ECO:0000256" key="1">
    <source>
        <dbReference type="ARBA" id="ARBA00009437"/>
    </source>
</evidence>
<comment type="similarity">
    <text evidence="1">Belongs to the LysR transcriptional regulatory family.</text>
</comment>
<proteinExistence type="inferred from homology"/>
<keyword evidence="7" id="KW-1185">Reference proteome</keyword>
<evidence type="ECO:0000256" key="2">
    <source>
        <dbReference type="ARBA" id="ARBA00023015"/>
    </source>
</evidence>
<dbReference type="InterPro" id="IPR000847">
    <property type="entry name" value="LysR_HTH_N"/>
</dbReference>